<evidence type="ECO:0000256" key="1">
    <source>
        <dbReference type="ARBA" id="ARBA00022884"/>
    </source>
</evidence>
<dbReference type="OrthoDB" id="272703at2759"/>
<comment type="caution">
    <text evidence="5">The sequence shown here is derived from an EMBL/GenBank/DDBJ whole genome shotgun (WGS) entry which is preliminary data.</text>
</comment>
<dbReference type="PROSITE" id="PS50102">
    <property type="entry name" value="RRM"/>
    <property type="match status" value="2"/>
</dbReference>
<evidence type="ECO:0000259" key="4">
    <source>
        <dbReference type="PROSITE" id="PS50102"/>
    </source>
</evidence>
<dbReference type="InterPro" id="IPR000504">
    <property type="entry name" value="RRM_dom"/>
</dbReference>
<dbReference type="CDD" id="cd00590">
    <property type="entry name" value="RRM_SF"/>
    <property type="match status" value="1"/>
</dbReference>
<reference evidence="5 6" key="1">
    <citation type="submission" date="2020-01" db="EMBL/GenBank/DDBJ databases">
        <title>Identification and distribution of gene clusters putatively required for synthesis of sphingolipid metabolism inhibitors in phylogenetically diverse species of the filamentous fungus Fusarium.</title>
        <authorList>
            <person name="Kim H.-S."/>
            <person name="Busman M."/>
            <person name="Brown D.W."/>
            <person name="Divon H."/>
            <person name="Uhlig S."/>
            <person name="Proctor R.H."/>
        </authorList>
    </citation>
    <scope>NUCLEOTIDE SEQUENCE [LARGE SCALE GENOMIC DNA]</scope>
    <source>
        <strain evidence="5 6">NRRL 20459</strain>
    </source>
</reference>
<feature type="region of interest" description="Disordered" evidence="3">
    <location>
        <begin position="306"/>
        <end position="352"/>
    </location>
</feature>
<dbReference type="InterPro" id="IPR035979">
    <property type="entry name" value="RBD_domain_sf"/>
</dbReference>
<dbReference type="GO" id="GO:0003723">
    <property type="term" value="F:RNA binding"/>
    <property type="evidence" value="ECO:0007669"/>
    <property type="project" value="UniProtKB-UniRule"/>
</dbReference>
<name>A0A8H4LMB0_9HYPO</name>
<organism evidence="5 6">
    <name type="scientific">Fusarium albosuccineum</name>
    <dbReference type="NCBI Taxonomy" id="1237068"/>
    <lineage>
        <taxon>Eukaryota</taxon>
        <taxon>Fungi</taxon>
        <taxon>Dikarya</taxon>
        <taxon>Ascomycota</taxon>
        <taxon>Pezizomycotina</taxon>
        <taxon>Sordariomycetes</taxon>
        <taxon>Hypocreomycetidae</taxon>
        <taxon>Hypocreales</taxon>
        <taxon>Nectriaceae</taxon>
        <taxon>Fusarium</taxon>
        <taxon>Fusarium decemcellulare species complex</taxon>
    </lineage>
</organism>
<feature type="region of interest" description="Disordered" evidence="3">
    <location>
        <begin position="141"/>
        <end position="193"/>
    </location>
</feature>
<dbReference type="PANTHER" id="PTHR21245">
    <property type="entry name" value="HETEROGENEOUS NUCLEAR RIBONUCLEOPROTEIN"/>
    <property type="match status" value="1"/>
</dbReference>
<evidence type="ECO:0000313" key="6">
    <source>
        <dbReference type="Proteomes" id="UP000554235"/>
    </source>
</evidence>
<dbReference type="Proteomes" id="UP000554235">
    <property type="component" value="Unassembled WGS sequence"/>
</dbReference>
<evidence type="ECO:0000313" key="5">
    <source>
        <dbReference type="EMBL" id="KAF4471843.1"/>
    </source>
</evidence>
<accession>A0A8H4LMB0</accession>
<feature type="compositionally biased region" description="Polar residues" evidence="3">
    <location>
        <begin position="339"/>
        <end position="352"/>
    </location>
</feature>
<dbReference type="SUPFAM" id="SSF54928">
    <property type="entry name" value="RNA-binding domain, RBD"/>
    <property type="match status" value="2"/>
</dbReference>
<evidence type="ECO:0000256" key="3">
    <source>
        <dbReference type="SAM" id="MobiDB-lite"/>
    </source>
</evidence>
<dbReference type="InterPro" id="IPR043129">
    <property type="entry name" value="ATPase_NBD"/>
</dbReference>
<protein>
    <submittedName>
        <fullName evidence="5">RNA recognition motif domain</fullName>
    </submittedName>
</protein>
<keyword evidence="6" id="KW-1185">Reference proteome</keyword>
<dbReference type="InterPro" id="IPR012677">
    <property type="entry name" value="Nucleotide-bd_a/b_plait_sf"/>
</dbReference>
<sequence length="352" mass="40286">MAYLRTKLQRVEDISFRVSITAPAIWPPYAQSAMREVAKLVGITDERPIRQTLLELVQEPEAAGLSIMLERSEPSNLPYEVKPYDVEEVLASNGFGDLDKIHISVDPVSARNPGYCFVDFHDRETADRALSSLSATIRGRSIKVGPCKPKKTNERRDNRDEGSTSRRWGDWNASDDRRSRNEQADSRREQRGPNWALDHFDDMVQTGSLEGRRLYVGGLDKMIDQDQHQRELAELFSGFTPHKTDRAAISKRITPHESTRSQPGNHHYCFVDFDTKEEASAAVEALNGKPIEGGFLKVSISRKMPRKLVGRQTDDRYRRRHDGPYSRPHNSRYERRGESNNAMSSDNWRPNY</sequence>
<proteinExistence type="predicted"/>
<dbReference type="Gene3D" id="3.30.420.40">
    <property type="match status" value="1"/>
</dbReference>
<feature type="domain" description="RRM" evidence="4">
    <location>
        <begin position="212"/>
        <end position="303"/>
    </location>
</feature>
<keyword evidence="1 2" id="KW-0694">RNA-binding</keyword>
<evidence type="ECO:0000256" key="2">
    <source>
        <dbReference type="PROSITE-ProRule" id="PRU00176"/>
    </source>
</evidence>
<dbReference type="Pfam" id="PF00076">
    <property type="entry name" value="RRM_1"/>
    <property type="match status" value="2"/>
</dbReference>
<feature type="domain" description="RRM" evidence="4">
    <location>
        <begin position="75"/>
        <end position="149"/>
    </location>
</feature>
<dbReference type="Gene3D" id="3.30.70.330">
    <property type="match status" value="2"/>
</dbReference>
<dbReference type="SMART" id="SM00360">
    <property type="entry name" value="RRM"/>
    <property type="match status" value="2"/>
</dbReference>
<gene>
    <name evidence="5" type="ORF">FALBO_1245</name>
</gene>
<dbReference type="SUPFAM" id="SSF53067">
    <property type="entry name" value="Actin-like ATPase domain"/>
    <property type="match status" value="1"/>
</dbReference>
<dbReference type="EMBL" id="JAADYS010000159">
    <property type="protein sequence ID" value="KAF4471843.1"/>
    <property type="molecule type" value="Genomic_DNA"/>
</dbReference>
<feature type="compositionally biased region" description="Basic and acidic residues" evidence="3">
    <location>
        <begin position="151"/>
        <end position="191"/>
    </location>
</feature>
<dbReference type="AlphaFoldDB" id="A0A8H4LMB0"/>